<organism evidence="2 3">
    <name type="scientific">Natronolimnohabitans innermongolicus JCM 12255</name>
    <dbReference type="NCBI Taxonomy" id="1227499"/>
    <lineage>
        <taxon>Archaea</taxon>
        <taxon>Methanobacteriati</taxon>
        <taxon>Methanobacteriota</taxon>
        <taxon>Stenosarchaea group</taxon>
        <taxon>Halobacteria</taxon>
        <taxon>Halobacteriales</taxon>
        <taxon>Natrialbaceae</taxon>
        <taxon>Natronolimnohabitans</taxon>
    </lineage>
</organism>
<dbReference type="PATRIC" id="fig|1227499.3.peg.445"/>
<protein>
    <submittedName>
        <fullName evidence="2">Cyclase/dehydrase</fullName>
    </submittedName>
</protein>
<feature type="domain" description="Coenzyme Q-binding protein COQ10 START" evidence="1">
    <location>
        <begin position="10"/>
        <end position="130"/>
    </location>
</feature>
<dbReference type="eggNOG" id="arCOG04604">
    <property type="taxonomic scope" value="Archaea"/>
</dbReference>
<proteinExistence type="predicted"/>
<dbReference type="CDD" id="cd07820">
    <property type="entry name" value="SRPBCC_3"/>
    <property type="match status" value="1"/>
</dbReference>
<evidence type="ECO:0000259" key="1">
    <source>
        <dbReference type="Pfam" id="PF03364"/>
    </source>
</evidence>
<reference evidence="2 3" key="1">
    <citation type="journal article" date="2014" name="PLoS Genet.">
        <title>Phylogenetically driven sequencing of extremely halophilic archaea reveals strategies for static and dynamic osmo-response.</title>
        <authorList>
            <person name="Becker E.A."/>
            <person name="Seitzer P.M."/>
            <person name="Tritt A."/>
            <person name="Larsen D."/>
            <person name="Krusor M."/>
            <person name="Yao A.I."/>
            <person name="Wu D."/>
            <person name="Madern D."/>
            <person name="Eisen J.A."/>
            <person name="Darling A.E."/>
            <person name="Facciotti M.T."/>
        </authorList>
    </citation>
    <scope>NUCLEOTIDE SEQUENCE [LARGE SCALE GENOMIC DNA]</scope>
    <source>
        <strain evidence="2 3">JCM 12255</strain>
    </source>
</reference>
<keyword evidence="3" id="KW-1185">Reference proteome</keyword>
<dbReference type="OrthoDB" id="10357at2157"/>
<dbReference type="EMBL" id="AOHZ01000011">
    <property type="protein sequence ID" value="ELY61632.1"/>
    <property type="molecule type" value="Genomic_DNA"/>
</dbReference>
<dbReference type="InterPro" id="IPR023393">
    <property type="entry name" value="START-like_dom_sf"/>
</dbReference>
<dbReference type="Proteomes" id="UP000011602">
    <property type="component" value="Unassembled WGS sequence"/>
</dbReference>
<dbReference type="RefSeq" id="WP_007257745.1">
    <property type="nucleotide sequence ID" value="NZ_AOHZ01000011.1"/>
</dbReference>
<dbReference type="AlphaFoldDB" id="L9XJ63"/>
<gene>
    <name evidence="2" type="ORF">C493_02171</name>
</gene>
<dbReference type="Gene3D" id="3.30.530.20">
    <property type="match status" value="1"/>
</dbReference>
<accession>L9XJ63</accession>
<dbReference type="SUPFAM" id="SSF55961">
    <property type="entry name" value="Bet v1-like"/>
    <property type="match status" value="1"/>
</dbReference>
<comment type="caution">
    <text evidence="2">The sequence shown here is derived from an EMBL/GenBank/DDBJ whole genome shotgun (WGS) entry which is preliminary data.</text>
</comment>
<dbReference type="STRING" id="1227499.C493_02171"/>
<sequence length="167" mass="18797">MAVYERQTTIDAPLESVWQFYSRVEGLEAVTPDWMGLRIESVIGPDGEANPDPLVAGSEVALSMRPFGVGPRQYVTSRITVRERTDGGAVFRDEMIHGPFAHWLHTHAFYPDGERTILRDRVEYELPGGESPGIGRLVGVAASFAWLGFEPMFRVRHRRTKVRLESV</sequence>
<dbReference type="InterPro" id="IPR005031">
    <property type="entry name" value="COQ10_START"/>
</dbReference>
<evidence type="ECO:0000313" key="3">
    <source>
        <dbReference type="Proteomes" id="UP000011602"/>
    </source>
</evidence>
<evidence type="ECO:0000313" key="2">
    <source>
        <dbReference type="EMBL" id="ELY61632.1"/>
    </source>
</evidence>
<dbReference type="Pfam" id="PF03364">
    <property type="entry name" value="Polyketide_cyc"/>
    <property type="match status" value="1"/>
</dbReference>
<name>L9XJ63_9EURY</name>